<sequence>MFCWIHNHPQKGDRREAVSFFYALIVMKYNKITRTQLQLQNAQ</sequence>
<protein>
    <submittedName>
        <fullName evidence="1">Uncharacterized protein</fullName>
    </submittedName>
</protein>
<evidence type="ECO:0000313" key="1">
    <source>
        <dbReference type="EMBL" id="DAE11386.1"/>
    </source>
</evidence>
<reference evidence="1" key="1">
    <citation type="journal article" date="2021" name="Proc. Natl. Acad. Sci. U.S.A.">
        <title>A Catalog of Tens of Thousands of Viruses from Human Metagenomes Reveals Hidden Associations with Chronic Diseases.</title>
        <authorList>
            <person name="Tisza M.J."/>
            <person name="Buck C.B."/>
        </authorList>
    </citation>
    <scope>NUCLEOTIDE SEQUENCE</scope>
    <source>
        <strain evidence="1">CtWiL39</strain>
    </source>
</reference>
<name>A0A8S5PWY8_9CAUD</name>
<organism evidence="1">
    <name type="scientific">Myoviridae sp. ctWiL39</name>
    <dbReference type="NCBI Taxonomy" id="2825120"/>
    <lineage>
        <taxon>Viruses</taxon>
        <taxon>Duplodnaviria</taxon>
        <taxon>Heunggongvirae</taxon>
        <taxon>Uroviricota</taxon>
        <taxon>Caudoviricetes</taxon>
    </lineage>
</organism>
<proteinExistence type="predicted"/>
<dbReference type="EMBL" id="BK015531">
    <property type="protein sequence ID" value="DAE11386.1"/>
    <property type="molecule type" value="Genomic_DNA"/>
</dbReference>
<accession>A0A8S5PWY8</accession>